<proteinExistence type="predicted"/>
<protein>
    <submittedName>
        <fullName evidence="1">Phenazine biosynthesis protein</fullName>
    </submittedName>
</protein>
<accession>A0ACB7P4V7</accession>
<reference evidence="1 2" key="1">
    <citation type="journal article" date="2021" name="Nat. Commun.">
        <title>Genetic determinants of endophytism in the Arabidopsis root mycobiome.</title>
        <authorList>
            <person name="Mesny F."/>
            <person name="Miyauchi S."/>
            <person name="Thiergart T."/>
            <person name="Pickel B."/>
            <person name="Atanasova L."/>
            <person name="Karlsson M."/>
            <person name="Huettel B."/>
            <person name="Barry K.W."/>
            <person name="Haridas S."/>
            <person name="Chen C."/>
            <person name="Bauer D."/>
            <person name="Andreopoulos W."/>
            <person name="Pangilinan J."/>
            <person name="LaButti K."/>
            <person name="Riley R."/>
            <person name="Lipzen A."/>
            <person name="Clum A."/>
            <person name="Drula E."/>
            <person name="Henrissat B."/>
            <person name="Kohler A."/>
            <person name="Grigoriev I.V."/>
            <person name="Martin F.M."/>
            <person name="Hacquard S."/>
        </authorList>
    </citation>
    <scope>NUCLEOTIDE SEQUENCE [LARGE SCALE GENOMIC DNA]</scope>
    <source>
        <strain evidence="1 2">MPI-SDFR-AT-0079</strain>
    </source>
</reference>
<dbReference type="EMBL" id="JAGIZQ010000004">
    <property type="protein sequence ID" value="KAH6631249.1"/>
    <property type="molecule type" value="Genomic_DNA"/>
</dbReference>
<keyword evidence="2" id="KW-1185">Reference proteome</keyword>
<evidence type="ECO:0000313" key="2">
    <source>
        <dbReference type="Proteomes" id="UP000724584"/>
    </source>
</evidence>
<gene>
    <name evidence="1" type="ORF">F5144DRAFT_570488</name>
</gene>
<evidence type="ECO:0000313" key="1">
    <source>
        <dbReference type="EMBL" id="KAH6631249.1"/>
    </source>
</evidence>
<dbReference type="Proteomes" id="UP000724584">
    <property type="component" value="Unassembled WGS sequence"/>
</dbReference>
<comment type="caution">
    <text evidence="1">The sequence shown here is derived from an EMBL/GenBank/DDBJ whole genome shotgun (WGS) entry which is preliminary data.</text>
</comment>
<name>A0ACB7P4V7_9PEZI</name>
<sequence>MSSLPFTIVDVFSGTPFQGNPLAVVDARDHRLSDTQMKLLTRQFNLSETTFFFRPASTNSKADYTLRSFLSDGKEVFGAGHNILGVWWHLANAGLLDFSTAQKVEEHDSAQHFIFHQELGGEVIPLQVAKPTTGNQQIAVAIRQARPQAHAVHPDPGALAASLGLSVDDIGFAAHNSASLLPPQVMSTSTTRHLLVPVSSVAALNHATVQRDKLLEQLRLVDEKSYGLYLFTPVAAVETGGVPTLEARFFSPGMSGEDPATGSAAGPLAAYLHNHGVLRLDGDGRGKAVVHQGLRVGRRCVINVEVTLPQGGDKGAVDVDIVGSGVQVAKGEVLIPRDDIVF</sequence>
<organism evidence="1 2">
    <name type="scientific">Chaetomium tenue</name>
    <dbReference type="NCBI Taxonomy" id="1854479"/>
    <lineage>
        <taxon>Eukaryota</taxon>
        <taxon>Fungi</taxon>
        <taxon>Dikarya</taxon>
        <taxon>Ascomycota</taxon>
        <taxon>Pezizomycotina</taxon>
        <taxon>Sordariomycetes</taxon>
        <taxon>Sordariomycetidae</taxon>
        <taxon>Sordariales</taxon>
        <taxon>Chaetomiaceae</taxon>
        <taxon>Chaetomium</taxon>
    </lineage>
</organism>